<keyword evidence="4" id="KW-0378">Hydrolase</keyword>
<dbReference type="SUPFAM" id="SSF53187">
    <property type="entry name" value="Zn-dependent exopeptidases"/>
    <property type="match status" value="1"/>
</dbReference>
<dbReference type="InterPro" id="IPR036264">
    <property type="entry name" value="Bact_exopeptidase_dim_dom"/>
</dbReference>
<dbReference type="Gene3D" id="3.30.70.360">
    <property type="match status" value="1"/>
</dbReference>
<dbReference type="InterPro" id="IPR001261">
    <property type="entry name" value="ArgE/DapE_CS"/>
</dbReference>
<gene>
    <name evidence="8" type="ORF">CBW42_08310</name>
</gene>
<comment type="caution">
    <text evidence="8">The sequence shown here is derived from an EMBL/GenBank/DDBJ whole genome shotgun (WGS) entry which is preliminary data.</text>
</comment>
<feature type="domain" description="Peptidase M20 dimerisation" evidence="7">
    <location>
        <begin position="182"/>
        <end position="275"/>
    </location>
</feature>
<accession>A0A252F3C0</accession>
<dbReference type="EMBL" id="NHOC01000006">
    <property type="protein sequence ID" value="OUM20305.1"/>
    <property type="molecule type" value="Genomic_DNA"/>
</dbReference>
<evidence type="ECO:0000313" key="8">
    <source>
        <dbReference type="EMBL" id="OUM20305.1"/>
    </source>
</evidence>
<dbReference type="GO" id="GO:0008237">
    <property type="term" value="F:metallopeptidase activity"/>
    <property type="evidence" value="ECO:0007669"/>
    <property type="project" value="UniProtKB-KW"/>
</dbReference>
<reference evidence="8 9" key="1">
    <citation type="submission" date="2017-05" db="EMBL/GenBank/DDBJ databases">
        <title>Butyricicoccus porcorum sp. nov. a butyrate-producing bacterium from the swine intestinal tract.</title>
        <authorList>
            <person name="Trachsel J."/>
            <person name="Humphrey S."/>
            <person name="Allen H.K."/>
        </authorList>
    </citation>
    <scope>NUCLEOTIDE SEQUENCE [LARGE SCALE GENOMIC DNA]</scope>
    <source>
        <strain evidence="8">BB10</strain>
    </source>
</reference>
<organism evidence="8 9">
    <name type="scientific">Butyricicoccus porcorum</name>
    <dbReference type="NCBI Taxonomy" id="1945634"/>
    <lineage>
        <taxon>Bacteria</taxon>
        <taxon>Bacillati</taxon>
        <taxon>Bacillota</taxon>
        <taxon>Clostridia</taxon>
        <taxon>Eubacteriales</taxon>
        <taxon>Butyricicoccaceae</taxon>
        <taxon>Butyricicoccus</taxon>
    </lineage>
</organism>
<dbReference type="InterPro" id="IPR011650">
    <property type="entry name" value="Peptidase_M20_dimer"/>
</dbReference>
<proteinExistence type="predicted"/>
<dbReference type="SUPFAM" id="SSF55031">
    <property type="entry name" value="Bacterial exopeptidase dimerisation domain"/>
    <property type="match status" value="1"/>
</dbReference>
<comment type="cofactor">
    <cofactor evidence="1">
        <name>Zn(2+)</name>
        <dbReference type="ChEBI" id="CHEBI:29105"/>
    </cofactor>
</comment>
<evidence type="ECO:0000259" key="7">
    <source>
        <dbReference type="Pfam" id="PF07687"/>
    </source>
</evidence>
<dbReference type="PANTHER" id="PTHR42994">
    <property type="entry name" value="PEPTIDASE T"/>
    <property type="match status" value="1"/>
</dbReference>
<dbReference type="InterPro" id="IPR002933">
    <property type="entry name" value="Peptidase_M20"/>
</dbReference>
<dbReference type="Gene3D" id="3.40.630.10">
    <property type="entry name" value="Zn peptidases"/>
    <property type="match status" value="1"/>
</dbReference>
<evidence type="ECO:0000256" key="6">
    <source>
        <dbReference type="ARBA" id="ARBA00023049"/>
    </source>
</evidence>
<evidence type="ECO:0000256" key="3">
    <source>
        <dbReference type="ARBA" id="ARBA00022723"/>
    </source>
</evidence>
<dbReference type="GO" id="GO:0046872">
    <property type="term" value="F:metal ion binding"/>
    <property type="evidence" value="ECO:0007669"/>
    <property type="project" value="UniProtKB-KW"/>
</dbReference>
<dbReference type="NCBIfam" id="TIGR01883">
    <property type="entry name" value="PepT-like"/>
    <property type="match status" value="1"/>
</dbReference>
<dbReference type="InterPro" id="IPR010162">
    <property type="entry name" value="PepT-like"/>
</dbReference>
<keyword evidence="6" id="KW-0482">Metalloprotease</keyword>
<evidence type="ECO:0000313" key="9">
    <source>
        <dbReference type="Proteomes" id="UP000194903"/>
    </source>
</evidence>
<dbReference type="PROSITE" id="PS00758">
    <property type="entry name" value="ARGE_DAPE_CPG2_1"/>
    <property type="match status" value="1"/>
</dbReference>
<keyword evidence="3" id="KW-0479">Metal-binding</keyword>
<dbReference type="Pfam" id="PF01546">
    <property type="entry name" value="Peptidase_M20"/>
    <property type="match status" value="1"/>
</dbReference>
<keyword evidence="2" id="KW-0645">Protease</keyword>
<dbReference type="AlphaFoldDB" id="A0A252F3C0"/>
<keyword evidence="5" id="KW-0862">Zinc</keyword>
<protein>
    <submittedName>
        <fullName evidence="8">Peptidase T</fullName>
    </submittedName>
</protein>
<dbReference type="GO" id="GO:0006508">
    <property type="term" value="P:proteolysis"/>
    <property type="evidence" value="ECO:0007669"/>
    <property type="project" value="UniProtKB-KW"/>
</dbReference>
<dbReference type="PANTHER" id="PTHR42994:SF2">
    <property type="entry name" value="PEPTIDASE"/>
    <property type="match status" value="1"/>
</dbReference>
<evidence type="ECO:0000256" key="5">
    <source>
        <dbReference type="ARBA" id="ARBA00022833"/>
    </source>
</evidence>
<evidence type="ECO:0000256" key="2">
    <source>
        <dbReference type="ARBA" id="ARBA00022670"/>
    </source>
</evidence>
<dbReference type="Pfam" id="PF07687">
    <property type="entry name" value="M20_dimer"/>
    <property type="match status" value="1"/>
</dbReference>
<name>A0A252F3C0_9FIRM</name>
<keyword evidence="9" id="KW-1185">Reference proteome</keyword>
<dbReference type="OrthoDB" id="9773892at2"/>
<dbReference type="Proteomes" id="UP000194903">
    <property type="component" value="Unassembled WGS sequence"/>
</dbReference>
<evidence type="ECO:0000256" key="1">
    <source>
        <dbReference type="ARBA" id="ARBA00001947"/>
    </source>
</evidence>
<dbReference type="RefSeq" id="WP_087019865.1">
    <property type="nucleotide sequence ID" value="NZ_NHOC01000006.1"/>
</dbReference>
<sequence length="374" mass="39920">MIQTERLLQTFCTLVSFDSPSCGERKICDYLKETLKQLGLAVTEDDAAEKIGGTAGNIYAVLPATQGMESLPPLLFSGHMDTVEPSHGKQTVVHPDGTITSNGETVLGADDCAALAAILEALSVIQADQLPHRMIEVLFSAAEESYCTGIGMFDFNRIQAKEAYILDISGPVGGAATQAPTILSFRITVHGRASHAGFVPEAGIHAIAIAATAVHTLKNGWLDEQTTRNIGTISGGSQTNIVPELCVVTGEIRSFSHASAMAAWEETQTAFRDAVAQSGAELDITHTIHVHAYHTPETHPVVKRFEAVCRKQGISCFLRSTMGGSDNNPLSEHGITGIVLATAMNNSHSCTEYTSIEELRRISAITVDLMCAEV</sequence>
<evidence type="ECO:0000256" key="4">
    <source>
        <dbReference type="ARBA" id="ARBA00022801"/>
    </source>
</evidence>